<organism evidence="12 13">
    <name type="scientific">Lautropia mirabilis ATCC 51599</name>
    <dbReference type="NCBI Taxonomy" id="887898"/>
    <lineage>
        <taxon>Bacteria</taxon>
        <taxon>Pseudomonadati</taxon>
        <taxon>Pseudomonadota</taxon>
        <taxon>Betaproteobacteria</taxon>
        <taxon>Burkholderiales</taxon>
        <taxon>Burkholderiaceae</taxon>
        <taxon>Lautropia</taxon>
    </lineage>
</organism>
<evidence type="ECO:0000256" key="3">
    <source>
        <dbReference type="ARBA" id="ARBA00005539"/>
    </source>
</evidence>
<dbReference type="InterPro" id="IPR041715">
    <property type="entry name" value="HisRS-like_core"/>
</dbReference>
<evidence type="ECO:0000313" key="13">
    <source>
        <dbReference type="Proteomes" id="UP000011021"/>
    </source>
</evidence>
<keyword evidence="13" id="KW-1185">Reference proteome</keyword>
<protein>
    <recommendedName>
        <fullName evidence="5 9">ATP phosphoribosyltransferase regulatory subunit</fullName>
    </recommendedName>
</protein>
<dbReference type="PIRSF" id="PIRSF001549">
    <property type="entry name" value="His-tRNA_synth"/>
    <property type="match status" value="1"/>
</dbReference>
<dbReference type="HOGENOM" id="CLU_025113_0_1_4"/>
<comment type="similarity">
    <text evidence="3 9">Belongs to the class-II aminoacyl-tRNA synthetase family. HisZ subfamily.</text>
</comment>
<name>E7RVN6_9BURK</name>
<feature type="binding site" evidence="10">
    <location>
        <position position="128"/>
    </location>
    <ligand>
        <name>L-histidine</name>
        <dbReference type="ChEBI" id="CHEBI:57595"/>
    </ligand>
</feature>
<comment type="subunit">
    <text evidence="4 9">Heteromultimer composed of HisG and HisZ subunits.</text>
</comment>
<keyword evidence="9" id="KW-0028">Amino-acid biosynthesis</keyword>
<dbReference type="GO" id="GO:0000105">
    <property type="term" value="P:L-histidine biosynthetic process"/>
    <property type="evidence" value="ECO:0007669"/>
    <property type="project" value="UniProtKB-UniRule"/>
</dbReference>
<comment type="function">
    <text evidence="8 9">Required for the first step of histidine biosynthesis. May allow the feedback regulation of ATP phosphoribosyltransferase activity by histidine.</text>
</comment>
<accession>E7RVN6</accession>
<dbReference type="GO" id="GO:0016757">
    <property type="term" value="F:glycosyltransferase activity"/>
    <property type="evidence" value="ECO:0007669"/>
    <property type="project" value="UniProtKB-KW"/>
</dbReference>
<comment type="pathway">
    <text evidence="2 9">Amino-acid biosynthesis; L-histidine biosynthesis; L-histidine from 5-phospho-alpha-D-ribose 1-diphosphate: step 1/9.</text>
</comment>
<keyword evidence="6 9" id="KW-0963">Cytoplasm</keyword>
<dbReference type="CDD" id="cd00773">
    <property type="entry name" value="HisRS-like_core"/>
    <property type="match status" value="1"/>
</dbReference>
<evidence type="ECO:0000256" key="4">
    <source>
        <dbReference type="ARBA" id="ARBA00011496"/>
    </source>
</evidence>
<dbReference type="Pfam" id="PF13393">
    <property type="entry name" value="tRNA-synt_His"/>
    <property type="match status" value="1"/>
</dbReference>
<keyword evidence="12" id="KW-0808">Transferase</keyword>
<dbReference type="NCBIfam" id="NF009086">
    <property type="entry name" value="PRK12421.1"/>
    <property type="match status" value="1"/>
</dbReference>
<dbReference type="RefSeq" id="WP_005673035.1">
    <property type="nucleotide sequence ID" value="NZ_CP146288.1"/>
</dbReference>
<dbReference type="UniPathway" id="UPA00031">
    <property type="reaction ID" value="UER00006"/>
</dbReference>
<dbReference type="InterPro" id="IPR004516">
    <property type="entry name" value="HisRS/HisZ"/>
</dbReference>
<feature type="binding site" evidence="10">
    <location>
        <position position="124"/>
    </location>
    <ligand>
        <name>L-histidine</name>
        <dbReference type="ChEBI" id="CHEBI:57595"/>
    </ligand>
</feature>
<dbReference type="STRING" id="887898.HMPREF0551_0857"/>
<dbReference type="EMBL" id="AEQP01000003">
    <property type="protein sequence ID" value="EFV95369.1"/>
    <property type="molecule type" value="Genomic_DNA"/>
</dbReference>
<evidence type="ECO:0000256" key="2">
    <source>
        <dbReference type="ARBA" id="ARBA00004667"/>
    </source>
</evidence>
<evidence type="ECO:0000256" key="10">
    <source>
        <dbReference type="PIRSR" id="PIRSR001549-1"/>
    </source>
</evidence>
<evidence type="ECO:0000256" key="1">
    <source>
        <dbReference type="ARBA" id="ARBA00004496"/>
    </source>
</evidence>
<gene>
    <name evidence="9" type="primary">hisZ</name>
    <name evidence="12" type="ORF">HMPREF0551_0857</name>
</gene>
<feature type="binding site" evidence="10">
    <location>
        <position position="110"/>
    </location>
    <ligand>
        <name>L-histidine</name>
        <dbReference type="ChEBI" id="CHEBI:57595"/>
    </ligand>
</feature>
<comment type="caution">
    <text evidence="12">The sequence shown here is derived from an EMBL/GenBank/DDBJ whole genome shotgun (WGS) entry which is preliminary data.</text>
</comment>
<dbReference type="AlphaFoldDB" id="E7RVN6"/>
<dbReference type="eggNOG" id="COG3705">
    <property type="taxonomic scope" value="Bacteria"/>
</dbReference>
<evidence type="ECO:0000256" key="6">
    <source>
        <dbReference type="ARBA" id="ARBA00022490"/>
    </source>
</evidence>
<evidence type="ECO:0000259" key="11">
    <source>
        <dbReference type="Pfam" id="PF13393"/>
    </source>
</evidence>
<evidence type="ECO:0000256" key="5">
    <source>
        <dbReference type="ARBA" id="ARBA00020397"/>
    </source>
</evidence>
<comment type="miscellaneous">
    <text evidence="9">This function is generally fulfilled by the C-terminal part of HisG, which is missing in some bacteria such as this one.</text>
</comment>
<dbReference type="PANTHER" id="PTHR43707">
    <property type="entry name" value="HISTIDYL-TRNA SYNTHETASE"/>
    <property type="match status" value="1"/>
</dbReference>
<keyword evidence="7 9" id="KW-0368">Histidine biosynthesis</keyword>
<dbReference type="GO" id="GO:0006427">
    <property type="term" value="P:histidyl-tRNA aminoacylation"/>
    <property type="evidence" value="ECO:0007669"/>
    <property type="project" value="TreeGrafter"/>
</dbReference>
<sequence length="393" mass="42506">MKNRWLLPEGISDLLPDAAQDLEGLRRALLDTYRRHGFELVLPPLVEYLDSLLIGSGGDLDLKTFKLVDQLSGQSLGVRADITPQVSRIDAHLLQQRDINRLCYAASVLRTRPSGQEGSREPIQIGAEVYGHAGIEADIEVIDLLLQSLALAELGPVRLDINHLGLASLLLAELEGVDEEAVLQLLQARDLPSLRELLAPWSQQPAAAALLALPECFGPAESAMARARTVLAPWPQATPHLDALDAVLGSLRLARHAGQVSLAIDLADVQGFRYHTGLGFAAYVEGHARAVGRGGRYDGIGAAFGRGRPATGFSLDLRELVELRRDRHTPPAIIVAPWSDDPALLAFIDTLRAQGETVLQLLPGQDAQRLAGVSADRMIGFIHGQWRLAGKES</sequence>
<dbReference type="Gene3D" id="3.30.930.10">
    <property type="entry name" value="Bira Bifunctional Protein, Domain 2"/>
    <property type="match status" value="1"/>
</dbReference>
<evidence type="ECO:0000313" key="12">
    <source>
        <dbReference type="EMBL" id="EFV95369.1"/>
    </source>
</evidence>
<feature type="domain" description="Class II Histidinyl-tRNA synthetase (HisRS)-like catalytic core" evidence="11">
    <location>
        <begin position="10"/>
        <end position="320"/>
    </location>
</feature>
<reference evidence="12 13" key="1">
    <citation type="submission" date="2010-12" db="EMBL/GenBank/DDBJ databases">
        <authorList>
            <person name="Muzny D."/>
            <person name="Qin X."/>
            <person name="Deng J."/>
            <person name="Jiang H."/>
            <person name="Liu Y."/>
            <person name="Qu J."/>
            <person name="Song X.-Z."/>
            <person name="Zhang L."/>
            <person name="Thornton R."/>
            <person name="Coyle M."/>
            <person name="Francisco L."/>
            <person name="Jackson L."/>
            <person name="Javaid M."/>
            <person name="Korchina V."/>
            <person name="Kovar C."/>
            <person name="Mata R."/>
            <person name="Mathew T."/>
            <person name="Ngo R."/>
            <person name="Nguyen L."/>
            <person name="Nguyen N."/>
            <person name="Okwuonu G."/>
            <person name="Ongeri F."/>
            <person name="Pham C."/>
            <person name="Simmons D."/>
            <person name="Wilczek-Boney K."/>
            <person name="Hale W."/>
            <person name="Jakkamsetti A."/>
            <person name="Pham P."/>
            <person name="Ruth R."/>
            <person name="San Lucas F."/>
            <person name="Warren J."/>
            <person name="Zhang J."/>
            <person name="Zhao Z."/>
            <person name="Zhou C."/>
            <person name="Zhu D."/>
            <person name="Lee S."/>
            <person name="Bess C."/>
            <person name="Blankenburg K."/>
            <person name="Forbes L."/>
            <person name="Fu Q."/>
            <person name="Gubbala S."/>
            <person name="Hirani K."/>
            <person name="Jayaseelan J.C."/>
            <person name="Lara F."/>
            <person name="Munidasa M."/>
            <person name="Palculict T."/>
            <person name="Patil S."/>
            <person name="Pu L.-L."/>
            <person name="Saada N."/>
            <person name="Tang L."/>
            <person name="Weissenberger G."/>
            <person name="Zhu Y."/>
            <person name="Hemphill L."/>
            <person name="Shang Y."/>
            <person name="Youmans B."/>
            <person name="Ayvaz T."/>
            <person name="Ross M."/>
            <person name="Santibanez J."/>
            <person name="Aqrawi P."/>
            <person name="Gross S."/>
            <person name="Joshi V."/>
            <person name="Fowler G."/>
            <person name="Nazareth L."/>
            <person name="Reid J."/>
            <person name="Worley K."/>
            <person name="Petrosino J."/>
            <person name="Highlander S."/>
            <person name="Gibbs R."/>
        </authorList>
    </citation>
    <scope>NUCLEOTIDE SEQUENCE [LARGE SCALE GENOMIC DNA]</scope>
    <source>
        <strain evidence="12 13">ATCC 51599</strain>
    </source>
</reference>
<evidence type="ECO:0000256" key="7">
    <source>
        <dbReference type="ARBA" id="ARBA00023102"/>
    </source>
</evidence>
<dbReference type="Proteomes" id="UP000011021">
    <property type="component" value="Unassembled WGS sequence"/>
</dbReference>
<evidence type="ECO:0000256" key="8">
    <source>
        <dbReference type="ARBA" id="ARBA00025246"/>
    </source>
</evidence>
<dbReference type="HAMAP" id="MF_00125">
    <property type="entry name" value="HisZ"/>
    <property type="match status" value="1"/>
</dbReference>
<dbReference type="PANTHER" id="PTHR43707:SF1">
    <property type="entry name" value="HISTIDINE--TRNA LIGASE, MITOCHONDRIAL-RELATED"/>
    <property type="match status" value="1"/>
</dbReference>
<dbReference type="GO" id="GO:0004821">
    <property type="term" value="F:histidine-tRNA ligase activity"/>
    <property type="evidence" value="ECO:0007669"/>
    <property type="project" value="TreeGrafter"/>
</dbReference>
<dbReference type="InterPro" id="IPR004517">
    <property type="entry name" value="HisZ"/>
</dbReference>
<dbReference type="SUPFAM" id="SSF55681">
    <property type="entry name" value="Class II aaRS and biotin synthetases"/>
    <property type="match status" value="1"/>
</dbReference>
<proteinExistence type="inferred from homology"/>
<dbReference type="InterPro" id="IPR045864">
    <property type="entry name" value="aa-tRNA-synth_II/BPL/LPL"/>
</dbReference>
<keyword evidence="12" id="KW-0328">Glycosyltransferase</keyword>
<feature type="binding site" evidence="10">
    <location>
        <begin position="81"/>
        <end position="83"/>
    </location>
    <ligand>
        <name>L-histidine</name>
        <dbReference type="ChEBI" id="CHEBI:57595"/>
    </ligand>
</feature>
<dbReference type="NCBIfam" id="NF008935">
    <property type="entry name" value="PRK12292.1-1"/>
    <property type="match status" value="1"/>
</dbReference>
<comment type="subcellular location">
    <subcellularLocation>
        <location evidence="1 9">Cytoplasm</location>
    </subcellularLocation>
</comment>
<dbReference type="GO" id="GO:0005737">
    <property type="term" value="C:cytoplasm"/>
    <property type="evidence" value="ECO:0007669"/>
    <property type="project" value="UniProtKB-SubCell"/>
</dbReference>
<evidence type="ECO:0000256" key="9">
    <source>
        <dbReference type="HAMAP-Rule" id="MF_00125"/>
    </source>
</evidence>